<comment type="subcellular location">
    <subcellularLocation>
        <location evidence="1">Membrane</location>
        <topology evidence="1">Multi-pass membrane protein</topology>
    </subcellularLocation>
</comment>
<dbReference type="GO" id="GO:0016020">
    <property type="term" value="C:membrane"/>
    <property type="evidence" value="ECO:0007669"/>
    <property type="project" value="UniProtKB-SubCell"/>
</dbReference>
<dbReference type="Proteomes" id="UP000829685">
    <property type="component" value="Unassembled WGS sequence"/>
</dbReference>
<evidence type="ECO:0000256" key="1">
    <source>
        <dbReference type="ARBA" id="ARBA00004141"/>
    </source>
</evidence>
<evidence type="ECO:0000256" key="6">
    <source>
        <dbReference type="SAM" id="Phobius"/>
    </source>
</evidence>
<dbReference type="InterPro" id="IPR052337">
    <property type="entry name" value="SAT4-like"/>
</dbReference>
<evidence type="ECO:0000313" key="8">
    <source>
        <dbReference type="EMBL" id="KAI1871611.1"/>
    </source>
</evidence>
<sequence>MSSTESPLDHSNNGPGALIGCAILGFVTTIIVALRFWARRLVGTSWGNDDWLTLAALLVHHLLLVAFGVMVVNGGLGRDIRVIAVEDPGDIVALFKGLFAAEICYGISSSLAKLSILAFYWRIFPTSRVVISCKILGTVCILWTIAIQIVNVLQCRPLRAFWNTELQTAPGTQCLDTVLFFLGNSVVNCVIDLATLVLPIQEILKLHTTNRKKLGIAGVFLLGAIAFTASLLRTIFTATMYNEGVTNFTKQFVVSGVATVVEIYAGIISGCLPVMVPVYRRIRYGDALKSSRRAGSEGYHLSTPGNGMGKLSARTKTSRIGGEGSFERLSTKNDDFASSEYASDRHINVSSTTRADGLEHKQSGSRPLQGIVVRSDLEWRVSQNPK</sequence>
<feature type="domain" description="Rhodopsin" evidence="7">
    <location>
        <begin position="34"/>
        <end position="281"/>
    </location>
</feature>
<feature type="transmembrane region" description="Helical" evidence="6">
    <location>
        <begin position="253"/>
        <end position="279"/>
    </location>
</feature>
<evidence type="ECO:0000256" key="5">
    <source>
        <dbReference type="ARBA" id="ARBA00038359"/>
    </source>
</evidence>
<keyword evidence="9" id="KW-1185">Reference proteome</keyword>
<dbReference type="Pfam" id="PF20684">
    <property type="entry name" value="Fung_rhodopsin"/>
    <property type="match status" value="1"/>
</dbReference>
<comment type="similarity">
    <text evidence="5">Belongs to the SAT4 family.</text>
</comment>
<feature type="transmembrane region" description="Helical" evidence="6">
    <location>
        <begin position="16"/>
        <end position="38"/>
    </location>
</feature>
<keyword evidence="4 6" id="KW-0472">Membrane</keyword>
<keyword evidence="3 6" id="KW-1133">Transmembrane helix</keyword>
<dbReference type="EMBL" id="JAFIMR010000012">
    <property type="protein sequence ID" value="KAI1871611.1"/>
    <property type="molecule type" value="Genomic_DNA"/>
</dbReference>
<dbReference type="InterPro" id="IPR049326">
    <property type="entry name" value="Rhodopsin_dom_fungi"/>
</dbReference>
<evidence type="ECO:0000256" key="3">
    <source>
        <dbReference type="ARBA" id="ARBA00022989"/>
    </source>
</evidence>
<dbReference type="PANTHER" id="PTHR33048:SF47">
    <property type="entry name" value="INTEGRAL MEMBRANE PROTEIN-RELATED"/>
    <property type="match status" value="1"/>
</dbReference>
<feature type="transmembrane region" description="Helical" evidence="6">
    <location>
        <begin position="50"/>
        <end position="71"/>
    </location>
</feature>
<dbReference type="PANTHER" id="PTHR33048">
    <property type="entry name" value="PTH11-LIKE INTEGRAL MEMBRANE PROTEIN (AFU_ORTHOLOGUE AFUA_5G11245)"/>
    <property type="match status" value="1"/>
</dbReference>
<proteinExistence type="inferred from homology"/>
<gene>
    <name evidence="8" type="ORF">JX265_005597</name>
</gene>
<comment type="caution">
    <text evidence="8">The sequence shown here is derived from an EMBL/GenBank/DDBJ whole genome shotgun (WGS) entry which is preliminary data.</text>
</comment>
<organism evidence="8 9">
    <name type="scientific">Neoarthrinium moseri</name>
    <dbReference type="NCBI Taxonomy" id="1658444"/>
    <lineage>
        <taxon>Eukaryota</taxon>
        <taxon>Fungi</taxon>
        <taxon>Dikarya</taxon>
        <taxon>Ascomycota</taxon>
        <taxon>Pezizomycotina</taxon>
        <taxon>Sordariomycetes</taxon>
        <taxon>Xylariomycetidae</taxon>
        <taxon>Amphisphaeriales</taxon>
        <taxon>Apiosporaceae</taxon>
        <taxon>Neoarthrinium</taxon>
    </lineage>
</organism>
<feature type="transmembrane region" description="Helical" evidence="6">
    <location>
        <begin position="91"/>
        <end position="121"/>
    </location>
</feature>
<name>A0A9P9WMU6_9PEZI</name>
<dbReference type="AlphaFoldDB" id="A0A9P9WMU6"/>
<protein>
    <recommendedName>
        <fullName evidence="7">Rhodopsin domain-containing protein</fullName>
    </recommendedName>
</protein>
<evidence type="ECO:0000256" key="2">
    <source>
        <dbReference type="ARBA" id="ARBA00022692"/>
    </source>
</evidence>
<feature type="transmembrane region" description="Helical" evidence="6">
    <location>
        <begin position="133"/>
        <end position="153"/>
    </location>
</feature>
<evidence type="ECO:0000313" key="9">
    <source>
        <dbReference type="Proteomes" id="UP000829685"/>
    </source>
</evidence>
<evidence type="ECO:0000256" key="4">
    <source>
        <dbReference type="ARBA" id="ARBA00023136"/>
    </source>
</evidence>
<evidence type="ECO:0000259" key="7">
    <source>
        <dbReference type="Pfam" id="PF20684"/>
    </source>
</evidence>
<feature type="transmembrane region" description="Helical" evidence="6">
    <location>
        <begin position="219"/>
        <end position="241"/>
    </location>
</feature>
<feature type="transmembrane region" description="Helical" evidence="6">
    <location>
        <begin position="178"/>
        <end position="198"/>
    </location>
</feature>
<keyword evidence="2 6" id="KW-0812">Transmembrane</keyword>
<reference evidence="8" key="1">
    <citation type="submission" date="2021-03" db="EMBL/GenBank/DDBJ databases">
        <title>Revisited historic fungal species revealed as producer of novel bioactive compounds through whole genome sequencing and comparative genomics.</title>
        <authorList>
            <person name="Vignolle G.A."/>
            <person name="Hochenegger N."/>
            <person name="Mach R.L."/>
            <person name="Mach-Aigner A.R."/>
            <person name="Javad Rahimi M."/>
            <person name="Salim K.A."/>
            <person name="Chan C.M."/>
            <person name="Lim L.B.L."/>
            <person name="Cai F."/>
            <person name="Druzhinina I.S."/>
            <person name="U'Ren J.M."/>
            <person name="Derntl C."/>
        </authorList>
    </citation>
    <scope>NUCLEOTIDE SEQUENCE</scope>
    <source>
        <strain evidence="8">TUCIM 5799</strain>
    </source>
</reference>
<accession>A0A9P9WMU6</accession>